<keyword evidence="1" id="KW-0175">Coiled coil</keyword>
<dbReference type="Proteomes" id="UP000288178">
    <property type="component" value="Unassembled WGS sequence"/>
</dbReference>
<dbReference type="EMBL" id="SACT01000007">
    <property type="protein sequence ID" value="RVT49668.1"/>
    <property type="molecule type" value="Genomic_DNA"/>
</dbReference>
<name>A0A437JRU3_9BURK</name>
<evidence type="ECO:0000256" key="2">
    <source>
        <dbReference type="SAM" id="Phobius"/>
    </source>
</evidence>
<evidence type="ECO:0000313" key="4">
    <source>
        <dbReference type="Proteomes" id="UP000288178"/>
    </source>
</evidence>
<gene>
    <name evidence="3" type="ORF">ENE75_18665</name>
</gene>
<reference evidence="3 4" key="1">
    <citation type="submission" date="2019-01" db="EMBL/GenBank/DDBJ databases">
        <authorList>
            <person name="Chen W.-M."/>
        </authorList>
    </citation>
    <scope>NUCLEOTIDE SEQUENCE [LARGE SCALE GENOMIC DNA]</scope>
    <source>
        <strain evidence="3 4">ICH-3</strain>
    </source>
</reference>
<protein>
    <submittedName>
        <fullName evidence="3">Uncharacterized protein</fullName>
    </submittedName>
</protein>
<keyword evidence="2" id="KW-0812">Transmembrane</keyword>
<organism evidence="3 4">
    <name type="scientific">Rubrivivax albus</name>
    <dbReference type="NCBI Taxonomy" id="2499835"/>
    <lineage>
        <taxon>Bacteria</taxon>
        <taxon>Pseudomonadati</taxon>
        <taxon>Pseudomonadota</taxon>
        <taxon>Betaproteobacteria</taxon>
        <taxon>Burkholderiales</taxon>
        <taxon>Sphaerotilaceae</taxon>
        <taxon>Rubrivivax</taxon>
    </lineage>
</organism>
<proteinExistence type="predicted"/>
<feature type="coiled-coil region" evidence="1">
    <location>
        <begin position="91"/>
        <end position="118"/>
    </location>
</feature>
<dbReference type="AlphaFoldDB" id="A0A437JRU3"/>
<keyword evidence="2" id="KW-0472">Membrane</keyword>
<evidence type="ECO:0000313" key="3">
    <source>
        <dbReference type="EMBL" id="RVT49668.1"/>
    </source>
</evidence>
<feature type="transmembrane region" description="Helical" evidence="2">
    <location>
        <begin position="31"/>
        <end position="51"/>
    </location>
</feature>
<accession>A0A437JRU3</accession>
<sequence length="154" mass="16932">MARPPSSASASEWTTAVEAAVHTELLRRSRLLKWAVALSLLVGALAVWLAIAMRGMTWEEIAPRVVQTAEPLVQQRLAPVIDTQVLQGQTQVDMAQALEQLEADIEALRTEVARHQHRRDPEIAALRQRVVLLERALAAFATAEVPPAAPLPRN</sequence>
<evidence type="ECO:0000256" key="1">
    <source>
        <dbReference type="SAM" id="Coils"/>
    </source>
</evidence>
<dbReference type="RefSeq" id="WP_128199840.1">
    <property type="nucleotide sequence ID" value="NZ_SACT01000007.1"/>
</dbReference>
<comment type="caution">
    <text evidence="3">The sequence shown here is derived from an EMBL/GenBank/DDBJ whole genome shotgun (WGS) entry which is preliminary data.</text>
</comment>
<keyword evidence="4" id="KW-1185">Reference proteome</keyword>
<keyword evidence="2" id="KW-1133">Transmembrane helix</keyword>